<proteinExistence type="predicted"/>
<dbReference type="Proteomes" id="UP000030744">
    <property type="component" value="Unassembled WGS sequence"/>
</dbReference>
<name>U6K2K3_9EIME</name>
<organism evidence="1 2">
    <name type="scientific">Eimeria mitis</name>
    <dbReference type="NCBI Taxonomy" id="44415"/>
    <lineage>
        <taxon>Eukaryota</taxon>
        <taxon>Sar</taxon>
        <taxon>Alveolata</taxon>
        <taxon>Apicomplexa</taxon>
        <taxon>Conoidasida</taxon>
        <taxon>Coccidia</taxon>
        <taxon>Eucoccidiorida</taxon>
        <taxon>Eimeriorina</taxon>
        <taxon>Eimeriidae</taxon>
        <taxon>Eimeria</taxon>
    </lineage>
</organism>
<protein>
    <submittedName>
        <fullName evidence="1">Uncharacterized protein</fullName>
    </submittedName>
</protein>
<evidence type="ECO:0000313" key="2">
    <source>
        <dbReference type="Proteomes" id="UP000030744"/>
    </source>
</evidence>
<dbReference type="VEuPathDB" id="ToxoDB:EMH_0065020"/>
<reference evidence="1" key="1">
    <citation type="submission" date="2013-10" db="EMBL/GenBank/DDBJ databases">
        <title>Genomic analysis of the causative agents of coccidiosis in chickens.</title>
        <authorList>
            <person name="Reid A.J."/>
            <person name="Blake D."/>
            <person name="Billington K."/>
            <person name="Browne H."/>
            <person name="Dunn M."/>
            <person name="Hung S."/>
            <person name="Kawahara F."/>
            <person name="Miranda-Saavedra D."/>
            <person name="Mourier T."/>
            <person name="Nagra H."/>
            <person name="Otto T.D."/>
            <person name="Rawlings N."/>
            <person name="Sanchez A."/>
            <person name="Sanders M."/>
            <person name="Subramaniam C."/>
            <person name="Tay Y."/>
            <person name="Dear P."/>
            <person name="Doerig C."/>
            <person name="Gruber A."/>
            <person name="Parkinson J."/>
            <person name="Shirley M."/>
            <person name="Wan K.L."/>
            <person name="Berriman M."/>
            <person name="Tomley F."/>
            <person name="Pain A."/>
        </authorList>
    </citation>
    <scope>NUCLEOTIDE SEQUENCE [LARGE SCALE GENOMIC DNA]</scope>
    <source>
        <strain evidence="1">Houghton</strain>
    </source>
</reference>
<dbReference type="RefSeq" id="XP_013353786.1">
    <property type="nucleotide sequence ID" value="XM_013498332.1"/>
</dbReference>
<keyword evidence="2" id="KW-1185">Reference proteome</keyword>
<dbReference type="AlphaFoldDB" id="U6K2K3"/>
<gene>
    <name evidence="1" type="ORF">EMH_0065020</name>
</gene>
<accession>U6K2K3</accession>
<sequence>MRIGSRYRRAKRLCPEHLWGGIKPAAQPACYSEGCSSNCTCHTGSQMYGKITATATVVDSDTAKCIRCRPSNICKRQPPLLRLLSSDLHASHRSVPHSMVLSILGKSAQKVRAVSGSTETESIQLQCIEHGTARKALTRMGLTLASLPVYAVAQSLRLRFADDRQKKRIGKSTGVKYPLSSKTGHINVPRGFYVGAVHHNIATQGEVQVRSPDDAIEVSPPGTDEIALLSALATACASSIARRVERLFQGKRSEEAHMQCSGTKGNGGDMHAFRRDGLLKTAVLGESIQLTHDEQ</sequence>
<reference evidence="1" key="2">
    <citation type="submission" date="2013-10" db="EMBL/GenBank/DDBJ databases">
        <authorList>
            <person name="Aslett M."/>
        </authorList>
    </citation>
    <scope>NUCLEOTIDE SEQUENCE [LARGE SCALE GENOMIC DNA]</scope>
    <source>
        <strain evidence="1">Houghton</strain>
    </source>
</reference>
<evidence type="ECO:0000313" key="1">
    <source>
        <dbReference type="EMBL" id="CDJ31221.1"/>
    </source>
</evidence>
<dbReference type="GeneID" id="25381078"/>
<dbReference type="EMBL" id="HG683102">
    <property type="protein sequence ID" value="CDJ31221.1"/>
    <property type="molecule type" value="Genomic_DNA"/>
</dbReference>